<organism evidence="2 3">
    <name type="scientific">SAR86 cluster bacterium</name>
    <dbReference type="NCBI Taxonomy" id="2030880"/>
    <lineage>
        <taxon>Bacteria</taxon>
        <taxon>Pseudomonadati</taxon>
        <taxon>Pseudomonadota</taxon>
        <taxon>Gammaproteobacteria</taxon>
        <taxon>SAR86 cluster</taxon>
    </lineage>
</organism>
<keyword evidence="2" id="KW-0808">Transferase</keyword>
<comment type="caution">
    <text evidence="2">The sequence shown here is derived from an EMBL/GenBank/DDBJ whole genome shotgun (WGS) entry which is preliminary data.</text>
</comment>
<dbReference type="Pfam" id="PF08241">
    <property type="entry name" value="Methyltransf_11"/>
    <property type="match status" value="1"/>
</dbReference>
<dbReference type="AlphaFoldDB" id="A0A2A4X4C9"/>
<evidence type="ECO:0000259" key="1">
    <source>
        <dbReference type="Pfam" id="PF08241"/>
    </source>
</evidence>
<sequence length="226" mass="26275">MLRNMLNGHKSGTLANRYRRARISMLLELVKSYKPPVKILDIGGVHHFWTAMDLSEMPECHITFLNKWPASTISELPNSCYSPGDGRSMPQFEDNEFDITFSNSVIEHVGGLRDQKRMAEEAMRVGKSYMVQTPNRRFPIEPHFFLPYFQYYPLWLRSFLHARFDLGWWEKADSAYEALEEVESIRLITKSEFKYLFPDATIVDEKFMLLTKSFTAISSEVSPVSV</sequence>
<gene>
    <name evidence="2" type="ORF">COB20_09390</name>
</gene>
<dbReference type="GO" id="GO:0032259">
    <property type="term" value="P:methylation"/>
    <property type="evidence" value="ECO:0007669"/>
    <property type="project" value="UniProtKB-KW"/>
</dbReference>
<reference evidence="3" key="1">
    <citation type="submission" date="2017-08" db="EMBL/GenBank/DDBJ databases">
        <title>A dynamic microbial community with high functional redundancy inhabits the cold, oxic subseafloor aquifer.</title>
        <authorList>
            <person name="Tully B.J."/>
            <person name="Wheat C.G."/>
            <person name="Glazer B.T."/>
            <person name="Huber J.A."/>
        </authorList>
    </citation>
    <scope>NUCLEOTIDE SEQUENCE [LARGE SCALE GENOMIC DNA]</scope>
</reference>
<feature type="domain" description="Methyltransferase type 11" evidence="1">
    <location>
        <begin position="81"/>
        <end position="127"/>
    </location>
</feature>
<protein>
    <submittedName>
        <fullName evidence="2">Methyltransferase type 11</fullName>
    </submittedName>
</protein>
<keyword evidence="2" id="KW-0489">Methyltransferase</keyword>
<dbReference type="InterPro" id="IPR029063">
    <property type="entry name" value="SAM-dependent_MTases_sf"/>
</dbReference>
<dbReference type="Gene3D" id="3.40.50.150">
    <property type="entry name" value="Vaccinia Virus protein VP39"/>
    <property type="match status" value="1"/>
</dbReference>
<evidence type="ECO:0000313" key="3">
    <source>
        <dbReference type="Proteomes" id="UP000218767"/>
    </source>
</evidence>
<proteinExistence type="predicted"/>
<dbReference type="GO" id="GO:0008757">
    <property type="term" value="F:S-adenosylmethionine-dependent methyltransferase activity"/>
    <property type="evidence" value="ECO:0007669"/>
    <property type="project" value="InterPro"/>
</dbReference>
<dbReference type="EMBL" id="NVUL01000051">
    <property type="protein sequence ID" value="PCI76887.1"/>
    <property type="molecule type" value="Genomic_DNA"/>
</dbReference>
<dbReference type="Proteomes" id="UP000218767">
    <property type="component" value="Unassembled WGS sequence"/>
</dbReference>
<dbReference type="SUPFAM" id="SSF53335">
    <property type="entry name" value="S-adenosyl-L-methionine-dependent methyltransferases"/>
    <property type="match status" value="1"/>
</dbReference>
<name>A0A2A4X4C9_9GAMM</name>
<dbReference type="InterPro" id="IPR013216">
    <property type="entry name" value="Methyltransf_11"/>
</dbReference>
<accession>A0A2A4X4C9</accession>
<evidence type="ECO:0000313" key="2">
    <source>
        <dbReference type="EMBL" id="PCI76887.1"/>
    </source>
</evidence>